<dbReference type="GO" id="GO:0016757">
    <property type="term" value="F:glycosyltransferase activity"/>
    <property type="evidence" value="ECO:0007669"/>
    <property type="project" value="TreeGrafter"/>
</dbReference>
<gene>
    <name evidence="4" type="ORF">EI982_08415</name>
</gene>
<dbReference type="RefSeq" id="WP_157689274.1">
    <property type="nucleotide sequence ID" value="NZ_CP034345.1"/>
</dbReference>
<dbReference type="OrthoDB" id="132546at2157"/>
<organism evidence="4 5">
    <name type="scientific">Haloplanus rallus</name>
    <dbReference type="NCBI Taxonomy" id="1816183"/>
    <lineage>
        <taxon>Archaea</taxon>
        <taxon>Methanobacteriati</taxon>
        <taxon>Methanobacteriota</taxon>
        <taxon>Stenosarchaea group</taxon>
        <taxon>Halobacteria</taxon>
        <taxon>Halobacteriales</taxon>
        <taxon>Haloferacaceae</taxon>
        <taxon>Haloplanus</taxon>
    </lineage>
</organism>
<dbReference type="GeneID" id="43369554"/>
<sequence>MGGAHRWQRLIAELPDDVDCRVLCPPPSFPYGEFESTSRPITRETIDGVPVTRLWTVQPSEDSRAHQSNLGRILNYVIFSVFASLYVLVNWWRYDCIVTVSAPHTTFLPGAVGKLLGCSWIVDIFDLWLDNAVDLGYAEQGTLAYRYVWTLEWLAITKSDSVTVITETMAHAYVEKFEVSRDKFTLVPFGVDSELFTPAPETSESTRILYVGNMGDAHALRPFIEAFQQLPAAYTLELVGDGKRRAELEAFTEQLGITDRVTFVGYVARAEVARRLQDSALSIVPLQQDFQLDYARPNKLLESMAVGTPYVASNIQEIRRVSEESGGGLAVANEPDAIANAIKELMSHPSRREAMGKAAVSYIDTHHRWPLLGERIADLIDTAC</sequence>
<dbReference type="Pfam" id="PF13579">
    <property type="entry name" value="Glyco_trans_4_4"/>
    <property type="match status" value="1"/>
</dbReference>
<evidence type="ECO:0000313" key="5">
    <source>
        <dbReference type="Proteomes" id="UP000428325"/>
    </source>
</evidence>
<reference evidence="4 5" key="1">
    <citation type="submission" date="2018-12" db="EMBL/GenBank/DDBJ databases">
        <title>Complete genome sequence of Haloplanus rallus MBLA0036.</title>
        <authorList>
            <person name="Nam Y.-d."/>
            <person name="Kang J."/>
            <person name="Chung W.-H."/>
            <person name="Park Y.S."/>
        </authorList>
    </citation>
    <scope>NUCLEOTIDE SEQUENCE [LARGE SCALE GENOMIC DNA]</scope>
    <source>
        <strain evidence="4 5">MBLA0036</strain>
    </source>
</reference>
<evidence type="ECO:0000259" key="3">
    <source>
        <dbReference type="Pfam" id="PF13579"/>
    </source>
</evidence>
<dbReference type="PANTHER" id="PTHR46401:SF2">
    <property type="entry name" value="GLYCOSYLTRANSFERASE WBBK-RELATED"/>
    <property type="match status" value="1"/>
</dbReference>
<evidence type="ECO:0000256" key="1">
    <source>
        <dbReference type="ARBA" id="ARBA00022679"/>
    </source>
</evidence>
<name>A0A6B9F347_9EURY</name>
<dbReference type="SUPFAM" id="SSF53756">
    <property type="entry name" value="UDP-Glycosyltransferase/glycogen phosphorylase"/>
    <property type="match status" value="1"/>
</dbReference>
<keyword evidence="2" id="KW-0812">Transmembrane</keyword>
<dbReference type="Proteomes" id="UP000428325">
    <property type="component" value="Chromosome"/>
</dbReference>
<dbReference type="AlphaFoldDB" id="A0A6B9F347"/>
<feature type="transmembrane region" description="Helical" evidence="2">
    <location>
        <begin position="73"/>
        <end position="92"/>
    </location>
</feature>
<evidence type="ECO:0000256" key="2">
    <source>
        <dbReference type="SAM" id="Phobius"/>
    </source>
</evidence>
<proteinExistence type="predicted"/>
<dbReference type="PANTHER" id="PTHR46401">
    <property type="entry name" value="GLYCOSYLTRANSFERASE WBBK-RELATED"/>
    <property type="match status" value="1"/>
</dbReference>
<feature type="domain" description="Glycosyltransferase subfamily 4-like N-terminal" evidence="3">
    <location>
        <begin position="2"/>
        <end position="190"/>
    </location>
</feature>
<keyword evidence="2" id="KW-1133">Transmembrane helix</keyword>
<accession>A0A6B9F347</accession>
<dbReference type="Gene3D" id="3.40.50.2000">
    <property type="entry name" value="Glycogen Phosphorylase B"/>
    <property type="match status" value="2"/>
</dbReference>
<dbReference type="CDD" id="cd03794">
    <property type="entry name" value="GT4_WbuB-like"/>
    <property type="match status" value="1"/>
</dbReference>
<dbReference type="Pfam" id="PF13692">
    <property type="entry name" value="Glyco_trans_1_4"/>
    <property type="match status" value="1"/>
</dbReference>
<dbReference type="KEGG" id="hra:EI982_08415"/>
<keyword evidence="1 4" id="KW-0808">Transferase</keyword>
<protein>
    <submittedName>
        <fullName evidence="4">Glycosyltransferase WbuB</fullName>
    </submittedName>
</protein>
<keyword evidence="5" id="KW-1185">Reference proteome</keyword>
<evidence type="ECO:0000313" key="4">
    <source>
        <dbReference type="EMBL" id="QGX94816.1"/>
    </source>
</evidence>
<dbReference type="InterPro" id="IPR028098">
    <property type="entry name" value="Glyco_trans_4-like_N"/>
</dbReference>
<dbReference type="EMBL" id="CP034345">
    <property type="protein sequence ID" value="QGX94816.1"/>
    <property type="molecule type" value="Genomic_DNA"/>
</dbReference>
<keyword evidence="2" id="KW-0472">Membrane</keyword>